<evidence type="ECO:0000313" key="2">
    <source>
        <dbReference type="EMBL" id="GME66545.1"/>
    </source>
</evidence>
<reference evidence="2" key="1">
    <citation type="submission" date="2023-04" db="EMBL/GenBank/DDBJ databases">
        <title>Ambrosiozyma monospora NBRC 1965.</title>
        <authorList>
            <person name="Ichikawa N."/>
            <person name="Sato H."/>
            <person name="Tonouchi N."/>
        </authorList>
    </citation>
    <scope>NUCLEOTIDE SEQUENCE</scope>
    <source>
        <strain evidence="2">NBRC 1965</strain>
    </source>
</reference>
<dbReference type="InterPro" id="IPR016024">
    <property type="entry name" value="ARM-type_fold"/>
</dbReference>
<dbReference type="InterPro" id="IPR011989">
    <property type="entry name" value="ARM-like"/>
</dbReference>
<feature type="domain" description="Exportin-2 central" evidence="1">
    <location>
        <begin position="81"/>
        <end position="240"/>
    </location>
</feature>
<organism evidence="2 3">
    <name type="scientific">Ambrosiozyma monospora</name>
    <name type="common">Yeast</name>
    <name type="synonym">Endomycopsis monosporus</name>
    <dbReference type="NCBI Taxonomy" id="43982"/>
    <lineage>
        <taxon>Eukaryota</taxon>
        <taxon>Fungi</taxon>
        <taxon>Dikarya</taxon>
        <taxon>Ascomycota</taxon>
        <taxon>Saccharomycotina</taxon>
        <taxon>Pichiomycetes</taxon>
        <taxon>Pichiales</taxon>
        <taxon>Pichiaceae</taxon>
        <taxon>Ambrosiozyma</taxon>
    </lineage>
</organism>
<dbReference type="PANTHER" id="PTHR10997">
    <property type="entry name" value="IMPORTIN-7, 8, 11"/>
    <property type="match status" value="1"/>
</dbReference>
<dbReference type="Proteomes" id="UP001165063">
    <property type="component" value="Unassembled WGS sequence"/>
</dbReference>
<dbReference type="EMBL" id="BSXU01008461">
    <property type="protein sequence ID" value="GME66545.1"/>
    <property type="molecule type" value="Genomic_DNA"/>
</dbReference>
<dbReference type="GO" id="GO:0006611">
    <property type="term" value="P:protein export from nucleus"/>
    <property type="evidence" value="ECO:0007669"/>
    <property type="project" value="TreeGrafter"/>
</dbReference>
<keyword evidence="3" id="KW-1185">Reference proteome</keyword>
<dbReference type="Gene3D" id="1.25.10.10">
    <property type="entry name" value="Leucine-rich Repeat Variant"/>
    <property type="match status" value="1"/>
</dbReference>
<dbReference type="AlphaFoldDB" id="A0A9W6SUG4"/>
<dbReference type="GO" id="GO:0005635">
    <property type="term" value="C:nuclear envelope"/>
    <property type="evidence" value="ECO:0007669"/>
    <property type="project" value="TreeGrafter"/>
</dbReference>
<proteinExistence type="predicted"/>
<dbReference type="OrthoDB" id="3268246at2759"/>
<gene>
    <name evidence="2" type="ORF">Amon01_000881500</name>
</gene>
<protein>
    <submittedName>
        <fullName evidence="2">Unnamed protein product</fullName>
    </submittedName>
</protein>
<dbReference type="GO" id="GO:0005829">
    <property type="term" value="C:cytosol"/>
    <property type="evidence" value="ECO:0007669"/>
    <property type="project" value="TreeGrafter"/>
</dbReference>
<evidence type="ECO:0000313" key="3">
    <source>
        <dbReference type="Proteomes" id="UP001165063"/>
    </source>
</evidence>
<accession>A0A9W6SUG4</accession>
<dbReference type="GO" id="GO:0005049">
    <property type="term" value="F:nuclear export signal receptor activity"/>
    <property type="evidence" value="ECO:0007669"/>
    <property type="project" value="TreeGrafter"/>
</dbReference>
<evidence type="ECO:0000259" key="1">
    <source>
        <dbReference type="Pfam" id="PF08506"/>
    </source>
</evidence>
<comment type="caution">
    <text evidence="2">The sequence shown here is derived from an EMBL/GenBank/DDBJ whole genome shotgun (WGS) entry which is preliminary data.</text>
</comment>
<dbReference type="Pfam" id="PF08506">
    <property type="entry name" value="Cse1"/>
    <property type="match status" value="1"/>
</dbReference>
<name>A0A9W6SUG4_AMBMO</name>
<dbReference type="GO" id="GO:0006606">
    <property type="term" value="P:protein import into nucleus"/>
    <property type="evidence" value="ECO:0007669"/>
    <property type="project" value="TreeGrafter"/>
</dbReference>
<dbReference type="InterPro" id="IPR013713">
    <property type="entry name" value="XPO2_central"/>
</dbReference>
<dbReference type="SUPFAM" id="SSF48371">
    <property type="entry name" value="ARM repeat"/>
    <property type="match status" value="1"/>
</dbReference>
<sequence length="245" mass="28056">MDEAGEYQINNVDAVSIKAQIVQLMIALPDSLQVQIGESISLIAESEFPELWPELLDQLVESLNQNDFNVIKGVLRVAHSIFKRWRPATPSDQLYTEINMVLGKFAAPFLQLLQRVDTAIGEHVNDKNALTSLFENLQLLVKIYYDLNCQDIPEFFEDHLADGMNIMHKYLTFNSPLLVDADDDEEVDAITAVKTQICDLIHLYATRYGEEFAKFIPTFIQTVWDLLKQTGAQNKYDILCHYERI</sequence>
<dbReference type="PANTHER" id="PTHR10997:SF8">
    <property type="entry name" value="EXPORTIN-2"/>
    <property type="match status" value="1"/>
</dbReference>